<dbReference type="InterPro" id="IPR013199">
    <property type="entry name" value="HTH_Mga_DNA-bd_dom"/>
</dbReference>
<evidence type="ECO:0000256" key="1">
    <source>
        <dbReference type="ARBA" id="ARBA00023015"/>
    </source>
</evidence>
<evidence type="ECO:0000256" key="2">
    <source>
        <dbReference type="ARBA" id="ARBA00023163"/>
    </source>
</evidence>
<dbReference type="HOGENOM" id="CLU_044310_0_0_9"/>
<name>W8YDM9_BACTU</name>
<dbReference type="Gene3D" id="1.10.10.10">
    <property type="entry name" value="Winged helix-like DNA-binding domain superfamily/Winged helix DNA-binding domain"/>
    <property type="match status" value="1"/>
</dbReference>
<dbReference type="Proteomes" id="UP000030682">
    <property type="component" value="Unassembled WGS sequence"/>
</dbReference>
<dbReference type="Gene3D" id="3.40.50.2300">
    <property type="match status" value="1"/>
</dbReference>
<accession>W8YDM9</accession>
<dbReference type="InterPro" id="IPR011608">
    <property type="entry name" value="PRD"/>
</dbReference>
<dbReference type="AlphaFoldDB" id="W8YDM9"/>
<reference evidence="4" key="2">
    <citation type="submission" date="2014-01" db="EMBL/GenBank/DDBJ databases">
        <authorList>
            <person name="Aslett M."/>
        </authorList>
    </citation>
    <scope>NUCLEOTIDE SEQUENCE [LARGE SCALE GENOMIC DNA]</scope>
    <source>
        <strain evidence="4">DB27</strain>
    </source>
</reference>
<protein>
    <recommendedName>
        <fullName evidence="3">PRD domain-containing protein</fullName>
    </recommendedName>
</protein>
<dbReference type="Pfam" id="PF08280">
    <property type="entry name" value="HTH_Mga"/>
    <property type="match status" value="1"/>
</dbReference>
<dbReference type="EMBL" id="HG810024">
    <property type="protein sequence ID" value="CDN39608.1"/>
    <property type="molecule type" value="Genomic_DNA"/>
</dbReference>
<dbReference type="PANTHER" id="PTHR30185">
    <property type="entry name" value="CRYPTIC BETA-GLUCOSIDE BGL OPERON ANTITERMINATOR"/>
    <property type="match status" value="1"/>
</dbReference>
<gene>
    <name evidence="4" type="ORF">BTDB27_p000271</name>
</gene>
<dbReference type="InterPro" id="IPR050661">
    <property type="entry name" value="BglG_antiterminators"/>
</dbReference>
<dbReference type="CDD" id="cd00133">
    <property type="entry name" value="PTS_IIB"/>
    <property type="match status" value="1"/>
</dbReference>
<dbReference type="PANTHER" id="PTHR30185:SF18">
    <property type="entry name" value="TRANSCRIPTIONAL REGULATOR MTLR"/>
    <property type="match status" value="1"/>
</dbReference>
<proteinExistence type="predicted"/>
<dbReference type="InterPro" id="IPR007737">
    <property type="entry name" value="Mga_HTH"/>
</dbReference>
<dbReference type="PROSITE" id="PS51372">
    <property type="entry name" value="PRD_2"/>
    <property type="match status" value="1"/>
</dbReference>
<sequence>MFLKRQYKLLNFISCERKWFSTKEIAKHLNCSTKTVHRDILQIKDNLPDEWTIQFIKNKGVRLNKPLYASMNAIQTIYYRHSLLFKTLNILLYQEINTIEQLSRKLYVQNTKMRSILLDIEHYLKRYELTLKKRPLRIEGTEINMILMYYKLYLKSYSSHEWPFKTLKKSMFTKILLEIEDVLNIKFYKESYRKLSFFIALYLIRKENRFNIVLRADIEAKIKESSDYKRIAPIINKFFENYNIETCNKDIIIIIIAINHAEYYCEKEEIKIKKYLSYVIEESDSLYNHLHEFIHLLEQIFKIRLYYDENIIFLITCILQPYIYKSKIFIEKEFIKPTTIYMKNAHPKTFNTLTQIITNWLKDLNIQHPISENTIADLAMHIETINMQKLKKRKKVILFLNSGQSWERYLKALLNSYFKMQLEYLIVSEENLLESYSECENIACIITDTVITNLIKAIPIILISTIPTKQDLKEIAKLL</sequence>
<feature type="domain" description="PRD" evidence="3">
    <location>
        <begin position="281"/>
        <end position="392"/>
    </location>
</feature>
<dbReference type="GO" id="GO:0006355">
    <property type="term" value="P:regulation of DNA-templated transcription"/>
    <property type="evidence" value="ECO:0007669"/>
    <property type="project" value="InterPro"/>
</dbReference>
<organism evidence="4">
    <name type="scientific">Bacillus thuringiensis DB27</name>
    <dbReference type="NCBI Taxonomy" id="1431339"/>
    <lineage>
        <taxon>Bacteria</taxon>
        <taxon>Bacillati</taxon>
        <taxon>Bacillota</taxon>
        <taxon>Bacilli</taxon>
        <taxon>Bacillales</taxon>
        <taxon>Bacillaceae</taxon>
        <taxon>Bacillus</taxon>
        <taxon>Bacillus cereus group</taxon>
    </lineage>
</organism>
<evidence type="ECO:0000313" key="4">
    <source>
        <dbReference type="EMBL" id="CDN39608.1"/>
    </source>
</evidence>
<keyword evidence="1" id="KW-0805">Transcription regulation</keyword>
<dbReference type="InterPro" id="IPR036388">
    <property type="entry name" value="WH-like_DNA-bd_sf"/>
</dbReference>
<reference evidence="4" key="1">
    <citation type="submission" date="2014-01" db="EMBL/GenBank/DDBJ databases">
        <title>Draft genome sequence of highly nematicidal Bacillus thuringiensis DB27.</title>
        <authorList>
            <person name="Iatsenko I."/>
            <person name="Pickard D."/>
            <person name="Corton C."/>
            <person name="Dougan G."/>
            <person name="Sommer R.J."/>
        </authorList>
    </citation>
    <scope>NUCLEOTIDE SEQUENCE [LARGE SCALE GENOMIC DNA]</scope>
    <source>
        <strain evidence="4">DB27</strain>
    </source>
</reference>
<evidence type="ECO:0000259" key="3">
    <source>
        <dbReference type="PROSITE" id="PS51372"/>
    </source>
</evidence>
<dbReference type="Pfam" id="PF05043">
    <property type="entry name" value="Mga"/>
    <property type="match status" value="1"/>
</dbReference>
<keyword evidence="2" id="KW-0804">Transcription</keyword>
<dbReference type="RefSeq" id="WP_030030198.1">
    <property type="nucleotide sequence ID" value="NZ_HG810024.1"/>
</dbReference>